<dbReference type="InterPro" id="IPR018488">
    <property type="entry name" value="cNMP-bd_CS"/>
</dbReference>
<evidence type="ECO:0000256" key="7">
    <source>
        <dbReference type="ARBA" id="ARBA00023286"/>
    </source>
</evidence>
<evidence type="ECO:0000313" key="12">
    <source>
        <dbReference type="Proteomes" id="UP000282184"/>
    </source>
</evidence>
<dbReference type="Pfam" id="PF00027">
    <property type="entry name" value="cNMP_binding"/>
    <property type="match status" value="1"/>
</dbReference>
<dbReference type="GO" id="GO:0005221">
    <property type="term" value="F:intracellularly cyclic nucleotide-activated monoatomic cation channel activity"/>
    <property type="evidence" value="ECO:0007669"/>
    <property type="project" value="InterPro"/>
</dbReference>
<dbReference type="OrthoDB" id="9810708at2"/>
<name>A0A431U674_9BACT</name>
<dbReference type="InterPro" id="IPR000595">
    <property type="entry name" value="cNMP-bd_dom"/>
</dbReference>
<dbReference type="InterPro" id="IPR018490">
    <property type="entry name" value="cNMP-bd_dom_sf"/>
</dbReference>
<dbReference type="PROSITE" id="PS00889">
    <property type="entry name" value="CNMP_BINDING_2"/>
    <property type="match status" value="1"/>
</dbReference>
<dbReference type="PANTHER" id="PTHR45638:SF11">
    <property type="entry name" value="CYCLIC NUCLEOTIDE-GATED CATION CHANNEL SUBUNIT A"/>
    <property type="match status" value="1"/>
</dbReference>
<dbReference type="Proteomes" id="UP000282184">
    <property type="component" value="Unassembled WGS sequence"/>
</dbReference>
<evidence type="ECO:0000256" key="8">
    <source>
        <dbReference type="ARBA" id="ARBA00023303"/>
    </source>
</evidence>
<keyword evidence="3 9" id="KW-0812">Transmembrane</keyword>
<protein>
    <submittedName>
        <fullName evidence="11">Cyclic nucleotide-binding domain-containing protein</fullName>
    </submittedName>
</protein>
<gene>
    <name evidence="11" type="ORF">EJV47_03380</name>
</gene>
<dbReference type="GO" id="GO:0016020">
    <property type="term" value="C:membrane"/>
    <property type="evidence" value="ECO:0007669"/>
    <property type="project" value="UniProtKB-SubCell"/>
</dbReference>
<dbReference type="RefSeq" id="WP_126691741.1">
    <property type="nucleotide sequence ID" value="NZ_RXOF01000002.1"/>
</dbReference>
<feature type="domain" description="Cyclic nucleotide-binding" evidence="10">
    <location>
        <begin position="787"/>
        <end position="902"/>
    </location>
</feature>
<feature type="transmembrane region" description="Helical" evidence="9">
    <location>
        <begin position="118"/>
        <end position="139"/>
    </location>
</feature>
<evidence type="ECO:0000256" key="2">
    <source>
        <dbReference type="ARBA" id="ARBA00022448"/>
    </source>
</evidence>
<feature type="transmembrane region" description="Helical" evidence="9">
    <location>
        <begin position="21"/>
        <end position="42"/>
    </location>
</feature>
<feature type="transmembrane region" description="Helical" evidence="9">
    <location>
        <begin position="395"/>
        <end position="415"/>
    </location>
</feature>
<evidence type="ECO:0000256" key="1">
    <source>
        <dbReference type="ARBA" id="ARBA00004141"/>
    </source>
</evidence>
<evidence type="ECO:0000256" key="3">
    <source>
        <dbReference type="ARBA" id="ARBA00022692"/>
    </source>
</evidence>
<keyword evidence="2" id="KW-0813">Transport</keyword>
<feature type="transmembrane region" description="Helical" evidence="9">
    <location>
        <begin position="54"/>
        <end position="73"/>
    </location>
</feature>
<reference evidence="11 12" key="1">
    <citation type="submission" date="2018-12" db="EMBL/GenBank/DDBJ databases">
        <title>Hymenobacter gummosus sp. nov., isolated from a spring.</title>
        <authorList>
            <person name="Nie L."/>
        </authorList>
    </citation>
    <scope>NUCLEOTIDE SEQUENCE [LARGE SCALE GENOMIC DNA]</scope>
    <source>
        <strain evidence="11 12">KCTC 52166</strain>
    </source>
</reference>
<feature type="transmembrane region" description="Helical" evidence="9">
    <location>
        <begin position="264"/>
        <end position="287"/>
    </location>
</feature>
<keyword evidence="8" id="KW-0407">Ion channel</keyword>
<proteinExistence type="predicted"/>
<feature type="transmembrane region" description="Helical" evidence="9">
    <location>
        <begin position="146"/>
        <end position="169"/>
    </location>
</feature>
<feature type="transmembrane region" description="Helical" evidence="9">
    <location>
        <begin position="229"/>
        <end position="252"/>
    </location>
</feature>
<feature type="transmembrane region" description="Helical" evidence="9">
    <location>
        <begin position="85"/>
        <end position="106"/>
    </location>
</feature>
<comment type="subcellular location">
    <subcellularLocation>
        <location evidence="1">Membrane</location>
        <topology evidence="1">Multi-pass membrane protein</topology>
    </subcellularLocation>
</comment>
<keyword evidence="6 9" id="KW-0472">Membrane</keyword>
<dbReference type="InterPro" id="IPR036259">
    <property type="entry name" value="MFS_trans_sf"/>
</dbReference>
<evidence type="ECO:0000256" key="5">
    <source>
        <dbReference type="ARBA" id="ARBA00023065"/>
    </source>
</evidence>
<dbReference type="EMBL" id="RXOF01000002">
    <property type="protein sequence ID" value="RTQ52084.1"/>
    <property type="molecule type" value="Genomic_DNA"/>
</dbReference>
<dbReference type="GO" id="GO:0044877">
    <property type="term" value="F:protein-containing complex binding"/>
    <property type="evidence" value="ECO:0007669"/>
    <property type="project" value="TreeGrafter"/>
</dbReference>
<feature type="transmembrane region" description="Helical" evidence="9">
    <location>
        <begin position="368"/>
        <end position="389"/>
    </location>
</feature>
<evidence type="ECO:0000256" key="4">
    <source>
        <dbReference type="ARBA" id="ARBA00022989"/>
    </source>
</evidence>
<keyword evidence="7" id="KW-1071">Ligand-gated ion channel</keyword>
<feature type="transmembrane region" description="Helical" evidence="9">
    <location>
        <begin position="299"/>
        <end position="323"/>
    </location>
</feature>
<dbReference type="SUPFAM" id="SSF103473">
    <property type="entry name" value="MFS general substrate transporter"/>
    <property type="match status" value="1"/>
</dbReference>
<evidence type="ECO:0000313" key="11">
    <source>
        <dbReference type="EMBL" id="RTQ52084.1"/>
    </source>
</evidence>
<dbReference type="InterPro" id="IPR050866">
    <property type="entry name" value="CNG_cation_channel"/>
</dbReference>
<evidence type="ECO:0000256" key="9">
    <source>
        <dbReference type="SAM" id="Phobius"/>
    </source>
</evidence>
<keyword evidence="4 9" id="KW-1133">Transmembrane helix</keyword>
<keyword evidence="5" id="KW-0406">Ion transport</keyword>
<dbReference type="InterPro" id="IPR014710">
    <property type="entry name" value="RmlC-like_jellyroll"/>
</dbReference>
<dbReference type="CDD" id="cd00038">
    <property type="entry name" value="CAP_ED"/>
    <property type="match status" value="1"/>
</dbReference>
<organism evidence="11 12">
    <name type="scientific">Hymenobacter gummosus</name>
    <dbReference type="NCBI Taxonomy" id="1776032"/>
    <lineage>
        <taxon>Bacteria</taxon>
        <taxon>Pseudomonadati</taxon>
        <taxon>Bacteroidota</taxon>
        <taxon>Cytophagia</taxon>
        <taxon>Cytophagales</taxon>
        <taxon>Hymenobacteraceae</taxon>
        <taxon>Hymenobacter</taxon>
    </lineage>
</organism>
<dbReference type="SUPFAM" id="SSF51206">
    <property type="entry name" value="cAMP-binding domain-like"/>
    <property type="match status" value="1"/>
</dbReference>
<dbReference type="SMART" id="SM00100">
    <property type="entry name" value="cNMP"/>
    <property type="match status" value="1"/>
</dbReference>
<dbReference type="Gene3D" id="2.60.120.10">
    <property type="entry name" value="Jelly Rolls"/>
    <property type="match status" value="1"/>
</dbReference>
<accession>A0A431U674</accession>
<dbReference type="PROSITE" id="PS50042">
    <property type="entry name" value="CNMP_BINDING_3"/>
    <property type="match status" value="1"/>
</dbReference>
<evidence type="ECO:0000259" key="10">
    <source>
        <dbReference type="PROSITE" id="PS50042"/>
    </source>
</evidence>
<comment type="caution">
    <text evidence="11">The sequence shown here is derived from an EMBL/GenBank/DDBJ whole genome shotgun (WGS) entry which is preliminary data.</text>
</comment>
<evidence type="ECO:0000256" key="6">
    <source>
        <dbReference type="ARBA" id="ARBA00023136"/>
    </source>
</evidence>
<feature type="transmembrane region" description="Helical" evidence="9">
    <location>
        <begin position="175"/>
        <end position="193"/>
    </location>
</feature>
<dbReference type="PANTHER" id="PTHR45638">
    <property type="entry name" value="CYCLIC NUCLEOTIDE-GATED CATION CHANNEL SUBUNIT A"/>
    <property type="match status" value="1"/>
</dbReference>
<sequence length="912" mass="99451">MTLLARWRQLLGIRAEEGRTVGLFFLHNFLLGIGTILVYVSANVILLENHPEQNLPLAYLAAAAAMIGAGKVYSRYEHHLGLQRVAVRVLLAALVLTGVLAALVAWGHSAATAVAIMAGYRVIYLLTNLEFWGVSAVVFDVRQGRRLFGVISSGDMPAKALGAVLAILIHHHSDLLWLLLTAFGAYLGALLVLRTTGRQHAVEVREAARAARAQAVAPALQRWFGSSRLVLTMCLSMLCIAAVTAGIEYSFFVNVKHRFHDQALVMQYVGLVLVAAYLLALLFKLLFSRAATDQVGVRRMLVLLPGVLAAAMLLAGGLWYAGVSEGTRLLYFCGVFVTLEVLRRALFDPLFLTLFQPLSPPERLQAHTLAKGVYEPLGLGLGGLLLLLGPRLPAASAWAPFVWMSLFVLLAWYFLHRTHAGYLAELQHALSRRFSTGPDPATALRWAAAEEGGSAAPAFDPADFAPAETSQLIAALRDKTTRPAATQALLQRGPEAAAALAETLESPEADDALVRRVALLCARLPLTASHQALVTLAWQPNLFRREAALRALRGYPPQPAEAPVFEALVQEELTLARHLLTGLTELAAAEPLALSLEYELQRVQQRLFGLLGQLYPPQLIADAQRGVAQAARERQANALEILDNLIPQPVYQALQALLEVAPAPARLRTFERLLTYDEPLADIVPTVVRRGETAFTDWTIAHALHLWQPTAALADAAALRARLDSASPLVREAAEALAQRLRQEQPELYQQLRAHQPTLDTVFMSHSAPESRISAAERVALLKHTALFAATPENVLSSIVPIMKEVSFPAGEQIFAKGDLGTSLFIVQTGEVGIFSGPQQLATFGPGDFFGELALLDAEPRSASAVTQAPVLAFRLDQDDFYDVMEERPEVLRNILRVLCQRLRRQNEKSVA</sequence>
<dbReference type="AlphaFoldDB" id="A0A431U674"/>
<dbReference type="PRINTS" id="PR00103">
    <property type="entry name" value="CAMPKINASE"/>
</dbReference>
<keyword evidence="12" id="KW-1185">Reference proteome</keyword>